<evidence type="ECO:0000313" key="3">
    <source>
        <dbReference type="Proteomes" id="UP000603317"/>
    </source>
</evidence>
<dbReference type="EMBL" id="BMID01000001">
    <property type="protein sequence ID" value="GGA10399.1"/>
    <property type="molecule type" value="Genomic_DNA"/>
</dbReference>
<dbReference type="Proteomes" id="UP000603317">
    <property type="component" value="Unassembled WGS sequence"/>
</dbReference>
<name>A0ABQ1FFC9_9SPHN</name>
<protein>
    <recommendedName>
        <fullName evidence="4">Secreted protein</fullName>
    </recommendedName>
</protein>
<reference evidence="3" key="1">
    <citation type="journal article" date="2019" name="Int. J. Syst. Evol. Microbiol.">
        <title>The Global Catalogue of Microorganisms (GCM) 10K type strain sequencing project: providing services to taxonomists for standard genome sequencing and annotation.</title>
        <authorList>
            <consortium name="The Broad Institute Genomics Platform"/>
            <consortium name="The Broad Institute Genome Sequencing Center for Infectious Disease"/>
            <person name="Wu L."/>
            <person name="Ma J."/>
        </authorList>
    </citation>
    <scope>NUCLEOTIDE SEQUENCE [LARGE SCALE GENOMIC DNA]</scope>
    <source>
        <strain evidence="3">CGMCC 1.15297</strain>
    </source>
</reference>
<organism evidence="2 3">
    <name type="scientific">Blastomonas marina</name>
    <dbReference type="NCBI Taxonomy" id="1867408"/>
    <lineage>
        <taxon>Bacteria</taxon>
        <taxon>Pseudomonadati</taxon>
        <taxon>Pseudomonadota</taxon>
        <taxon>Alphaproteobacteria</taxon>
        <taxon>Sphingomonadales</taxon>
        <taxon>Sphingomonadaceae</taxon>
        <taxon>Blastomonas</taxon>
    </lineage>
</organism>
<feature type="compositionally biased region" description="Polar residues" evidence="1">
    <location>
        <begin position="68"/>
        <end position="79"/>
    </location>
</feature>
<gene>
    <name evidence="2" type="ORF">GCM10010923_21130</name>
</gene>
<keyword evidence="3" id="KW-1185">Reference proteome</keyword>
<feature type="region of interest" description="Disordered" evidence="1">
    <location>
        <begin position="40"/>
        <end position="79"/>
    </location>
</feature>
<evidence type="ECO:0000313" key="2">
    <source>
        <dbReference type="EMBL" id="GGA10399.1"/>
    </source>
</evidence>
<evidence type="ECO:0000256" key="1">
    <source>
        <dbReference type="SAM" id="MobiDB-lite"/>
    </source>
</evidence>
<proteinExistence type="predicted"/>
<feature type="compositionally biased region" description="Basic and acidic residues" evidence="1">
    <location>
        <begin position="50"/>
        <end position="66"/>
    </location>
</feature>
<comment type="caution">
    <text evidence="2">The sequence shown here is derived from an EMBL/GenBank/DDBJ whole genome shotgun (WGS) entry which is preliminary data.</text>
</comment>
<accession>A0ABQ1FFC9</accession>
<evidence type="ECO:0008006" key="4">
    <source>
        <dbReference type="Google" id="ProtNLM"/>
    </source>
</evidence>
<sequence length="79" mass="8760">MAMRTCAVLLRATVIIAGLVVLLELGCYRRLSRAFGRFRHRSPQDTECSAQRDELQQKGTGEEPGHRSSVSSRSIAAKE</sequence>